<reference evidence="2 3" key="1">
    <citation type="journal article" date="2019" name="Commun. Biol.">
        <title>The bagworm genome reveals a unique fibroin gene that provides high tensile strength.</title>
        <authorList>
            <person name="Kono N."/>
            <person name="Nakamura H."/>
            <person name="Ohtoshi R."/>
            <person name="Tomita M."/>
            <person name="Numata K."/>
            <person name="Arakawa K."/>
        </authorList>
    </citation>
    <scope>NUCLEOTIDE SEQUENCE [LARGE SCALE GENOMIC DNA]</scope>
</reference>
<evidence type="ECO:0000313" key="3">
    <source>
        <dbReference type="Proteomes" id="UP000299102"/>
    </source>
</evidence>
<feature type="compositionally biased region" description="Pro residues" evidence="1">
    <location>
        <begin position="17"/>
        <end position="29"/>
    </location>
</feature>
<feature type="region of interest" description="Disordered" evidence="1">
    <location>
        <begin position="1"/>
        <end position="33"/>
    </location>
</feature>
<accession>A0A4C1TXN2</accession>
<feature type="region of interest" description="Disordered" evidence="1">
    <location>
        <begin position="173"/>
        <end position="197"/>
    </location>
</feature>
<evidence type="ECO:0000256" key="1">
    <source>
        <dbReference type="SAM" id="MobiDB-lite"/>
    </source>
</evidence>
<comment type="caution">
    <text evidence="2">The sequence shown here is derived from an EMBL/GenBank/DDBJ whole genome shotgun (WGS) entry which is preliminary data.</text>
</comment>
<dbReference type="Proteomes" id="UP000299102">
    <property type="component" value="Unassembled WGS sequence"/>
</dbReference>
<sequence length="296" mass="32430">MARQLLKVNEPELLSPRRPPLYPPPPRPRGPGCLRPLPRVRTNLDVHYCNGPHCKKRHMNPLAVSTRDDSSRPMPTCVDLQHSTYADKCGLAAVDLCRQVLTCSSRPTPTSVDLQQSTYADKFSTLDGSSRPTPTSVDLQQSTYADKCGLAAVDLCRQVLTCSSQHARRQQSTYADKCTLDGSSRPTPTSGDLHQTARSTVAVDLRRQVLTCSSRPTPTNSALDSSSRPTPTSVDLQQSTYADKCGLAAVDLCRQVLTCSSRPTPTSVDLRQSARSTAAVDLRRQVVTCIRQRARQ</sequence>
<feature type="region of interest" description="Disordered" evidence="1">
    <location>
        <begin position="213"/>
        <end position="234"/>
    </location>
</feature>
<feature type="compositionally biased region" description="Polar residues" evidence="1">
    <location>
        <begin position="181"/>
        <end position="197"/>
    </location>
</feature>
<name>A0A4C1TXN2_EUMVA</name>
<gene>
    <name evidence="2" type="ORF">EVAR_8578_1</name>
</gene>
<protein>
    <submittedName>
        <fullName evidence="2">Uncharacterized protein</fullName>
    </submittedName>
</protein>
<proteinExistence type="predicted"/>
<dbReference type="AlphaFoldDB" id="A0A4C1TXN2"/>
<keyword evidence="3" id="KW-1185">Reference proteome</keyword>
<dbReference type="EMBL" id="BGZK01000100">
    <property type="protein sequence ID" value="GBP18750.1"/>
    <property type="molecule type" value="Genomic_DNA"/>
</dbReference>
<organism evidence="2 3">
    <name type="scientific">Eumeta variegata</name>
    <name type="common">Bagworm moth</name>
    <name type="synonym">Eumeta japonica</name>
    <dbReference type="NCBI Taxonomy" id="151549"/>
    <lineage>
        <taxon>Eukaryota</taxon>
        <taxon>Metazoa</taxon>
        <taxon>Ecdysozoa</taxon>
        <taxon>Arthropoda</taxon>
        <taxon>Hexapoda</taxon>
        <taxon>Insecta</taxon>
        <taxon>Pterygota</taxon>
        <taxon>Neoptera</taxon>
        <taxon>Endopterygota</taxon>
        <taxon>Lepidoptera</taxon>
        <taxon>Glossata</taxon>
        <taxon>Ditrysia</taxon>
        <taxon>Tineoidea</taxon>
        <taxon>Psychidae</taxon>
        <taxon>Oiketicinae</taxon>
        <taxon>Eumeta</taxon>
    </lineage>
</organism>
<evidence type="ECO:0000313" key="2">
    <source>
        <dbReference type="EMBL" id="GBP18750.1"/>
    </source>
</evidence>